<keyword evidence="7" id="KW-0694">RNA-binding</keyword>
<dbReference type="InterPro" id="IPR005747">
    <property type="entry name" value="MutS2"/>
</dbReference>
<evidence type="ECO:0000256" key="3">
    <source>
        <dbReference type="ARBA" id="ARBA00022741"/>
    </source>
</evidence>
<dbReference type="InterPro" id="IPR027417">
    <property type="entry name" value="P-loop_NTPase"/>
</dbReference>
<dbReference type="SMART" id="SM00533">
    <property type="entry name" value="MUTSd"/>
    <property type="match status" value="1"/>
</dbReference>
<feature type="region of interest" description="Disordered" evidence="10">
    <location>
        <begin position="605"/>
        <end position="630"/>
    </location>
</feature>
<proteinExistence type="predicted"/>
<dbReference type="OrthoDB" id="9808166at2"/>
<keyword evidence="6" id="KW-0067">ATP-binding</keyword>
<dbReference type="GO" id="GO:0005524">
    <property type="term" value="F:ATP binding"/>
    <property type="evidence" value="ECO:0007669"/>
    <property type="project" value="UniProtKB-KW"/>
</dbReference>
<dbReference type="NCBIfam" id="TIGR01069">
    <property type="entry name" value="mutS2"/>
    <property type="match status" value="1"/>
</dbReference>
<dbReference type="RefSeq" id="WP_071861391.1">
    <property type="nucleotide sequence ID" value="NZ_JBHLVS010000012.1"/>
</dbReference>
<dbReference type="PANTHER" id="PTHR48466">
    <property type="entry name" value="OS10G0509000 PROTEIN-RELATED"/>
    <property type="match status" value="1"/>
</dbReference>
<dbReference type="FunFam" id="3.40.50.300:FF:000830">
    <property type="entry name" value="Endonuclease MutS2"/>
    <property type="match status" value="1"/>
</dbReference>
<keyword evidence="3" id="KW-0547">Nucleotide-binding</keyword>
<dbReference type="SUPFAM" id="SSF48334">
    <property type="entry name" value="DNA repair protein MutS, domain III"/>
    <property type="match status" value="1"/>
</dbReference>
<dbReference type="Proteomes" id="UP000183700">
    <property type="component" value="Unassembled WGS sequence"/>
</dbReference>
<dbReference type="GO" id="GO:0019843">
    <property type="term" value="F:rRNA binding"/>
    <property type="evidence" value="ECO:0007669"/>
    <property type="project" value="UniProtKB-KW"/>
</dbReference>
<accession>A0A1L8SY73</accession>
<dbReference type="PROSITE" id="PS00486">
    <property type="entry name" value="DNA_MISMATCH_REPAIR_2"/>
    <property type="match status" value="1"/>
</dbReference>
<dbReference type="InterPro" id="IPR045076">
    <property type="entry name" value="MutS"/>
</dbReference>
<keyword evidence="8" id="KW-0238">DNA-binding</keyword>
<evidence type="ECO:0000256" key="9">
    <source>
        <dbReference type="SAM" id="Coils"/>
    </source>
</evidence>
<dbReference type="AlphaFoldDB" id="A0A1L8SY73"/>
<dbReference type="GO" id="GO:0004519">
    <property type="term" value="F:endonuclease activity"/>
    <property type="evidence" value="ECO:0007669"/>
    <property type="project" value="UniProtKB-KW"/>
</dbReference>
<evidence type="ECO:0000256" key="6">
    <source>
        <dbReference type="ARBA" id="ARBA00022840"/>
    </source>
</evidence>
<evidence type="ECO:0000259" key="11">
    <source>
        <dbReference type="PROSITE" id="PS00486"/>
    </source>
</evidence>
<dbReference type="GO" id="GO:0030983">
    <property type="term" value="F:mismatched DNA binding"/>
    <property type="evidence" value="ECO:0007669"/>
    <property type="project" value="InterPro"/>
</dbReference>
<dbReference type="PANTHER" id="PTHR48466:SF2">
    <property type="entry name" value="OS10G0509000 PROTEIN"/>
    <property type="match status" value="1"/>
</dbReference>
<dbReference type="SUPFAM" id="SSF52540">
    <property type="entry name" value="P-loop containing nucleoside triphosphate hydrolases"/>
    <property type="match status" value="1"/>
</dbReference>
<evidence type="ECO:0000256" key="5">
    <source>
        <dbReference type="ARBA" id="ARBA00022801"/>
    </source>
</evidence>
<evidence type="ECO:0000256" key="8">
    <source>
        <dbReference type="ARBA" id="ARBA00023125"/>
    </source>
</evidence>
<comment type="caution">
    <text evidence="12">The sequence shown here is derived from an EMBL/GenBank/DDBJ whole genome shotgun (WGS) entry which is preliminary data.</text>
</comment>
<dbReference type="InterPro" id="IPR007696">
    <property type="entry name" value="DNA_mismatch_repair_MutS_core"/>
</dbReference>
<reference evidence="12 13" key="1">
    <citation type="submission" date="2014-12" db="EMBL/GenBank/DDBJ databases">
        <title>Draft genome sequences of 29 type strains of Enterococci.</title>
        <authorList>
            <person name="Zhong Z."/>
            <person name="Sun Z."/>
            <person name="Liu W."/>
            <person name="Zhang W."/>
            <person name="Zhang H."/>
        </authorList>
    </citation>
    <scope>NUCLEOTIDE SEQUENCE [LARGE SCALE GENOMIC DNA]</scope>
    <source>
        <strain evidence="12 13">DSM 22802</strain>
    </source>
</reference>
<evidence type="ECO:0000256" key="4">
    <source>
        <dbReference type="ARBA" id="ARBA00022759"/>
    </source>
</evidence>
<feature type="coiled-coil region" evidence="9">
    <location>
        <begin position="143"/>
        <end position="177"/>
    </location>
</feature>
<dbReference type="GO" id="GO:0016887">
    <property type="term" value="F:ATP hydrolysis activity"/>
    <property type="evidence" value="ECO:0007669"/>
    <property type="project" value="InterPro"/>
</dbReference>
<keyword evidence="13" id="KW-1185">Reference proteome</keyword>
<dbReference type="STRING" id="319970.RV00_GL001425"/>
<dbReference type="Gene3D" id="3.40.50.300">
    <property type="entry name" value="P-loop containing nucleotide triphosphate hydrolases"/>
    <property type="match status" value="1"/>
</dbReference>
<evidence type="ECO:0000313" key="12">
    <source>
        <dbReference type="EMBL" id="OJG36980.1"/>
    </source>
</evidence>
<dbReference type="GO" id="GO:0045910">
    <property type="term" value="P:negative regulation of DNA recombination"/>
    <property type="evidence" value="ECO:0007669"/>
    <property type="project" value="InterPro"/>
</dbReference>
<keyword evidence="2" id="KW-0699">rRNA-binding</keyword>
<keyword evidence="4" id="KW-0255">Endonuclease</keyword>
<keyword evidence="5" id="KW-0378">Hydrolase</keyword>
<sequence length="630" mass="71874">MNNETFTKTQFIEIKQQLANYAISSFGKTLIDNLQPHSKLSVVEKRLNETEEAKKLLDSGLHVPFMGLQSAEHITKQLEKGFVLTPSELLEYADFLRSLRLIRQFFEKNQSIAPLLNRYGQGLNDFQEIEEEIYQVIRNGRVVDNASRELRRARRDIAETEDKIQELLKKFIRQNKEKLQEAIISKRNDIFTVPIKAAYKKQVKGTIVELSSKGTTAYIEPSSVSRWNEQLTYHKMTEEAEVYQILATSTGLLAEALPMIQQSIEIIAEFDQIFARGKFSRELKGLTPKINARGYIHLVAATHPLIDHAVPLDLTIGKDYRGLTITGPNAGGKTVVLKTVALLTLMTMIGLQIPAKAGSEIAIFDQIFVDIGDAQSIENALSTFSGHMQNISTILRQAHENSLILLDELGSGTEPNEGAALAIAIMEEFYQKGSILITTTHYGEIKRFAEEHPDFITAAMDFDAERLTPKYRLLIGQTGESNALWIAKKMAIDDKIIEKAQNYFVDRNYQLEKKNFKVKESDKTNTAIPTMTYYKGDKVFLLEQQQPALIYQEIPFSENVSVFFEDKFIEVPKRRIKLEFRATELYPADYDVENLFEDFQARKERRDIDRGSKKAQRKLRKAAAERQQQN</sequence>
<keyword evidence="1" id="KW-0540">Nuclease</keyword>
<keyword evidence="9" id="KW-0175">Coiled coil</keyword>
<feature type="domain" description="DNA mismatch repair proteins mutS family" evidence="11">
    <location>
        <begin position="402"/>
        <end position="418"/>
    </location>
</feature>
<dbReference type="GO" id="GO:0140664">
    <property type="term" value="F:ATP-dependent DNA damage sensor activity"/>
    <property type="evidence" value="ECO:0007669"/>
    <property type="project" value="InterPro"/>
</dbReference>
<dbReference type="SMART" id="SM00534">
    <property type="entry name" value="MUTSac"/>
    <property type="match status" value="1"/>
</dbReference>
<dbReference type="InterPro" id="IPR000432">
    <property type="entry name" value="DNA_mismatch_repair_MutS_C"/>
</dbReference>
<dbReference type="Pfam" id="PF00488">
    <property type="entry name" value="MutS_V"/>
    <property type="match status" value="1"/>
</dbReference>
<dbReference type="Gene3D" id="1.10.1420.10">
    <property type="match status" value="2"/>
</dbReference>
<evidence type="ECO:0000256" key="2">
    <source>
        <dbReference type="ARBA" id="ARBA00022730"/>
    </source>
</evidence>
<protein>
    <recommendedName>
        <fullName evidence="11">DNA mismatch repair proteins mutS family domain-containing protein</fullName>
    </recommendedName>
</protein>
<organism evidence="12 13">
    <name type="scientific">Enterococcus devriesei</name>
    <dbReference type="NCBI Taxonomy" id="319970"/>
    <lineage>
        <taxon>Bacteria</taxon>
        <taxon>Bacillati</taxon>
        <taxon>Bacillota</taxon>
        <taxon>Bacilli</taxon>
        <taxon>Lactobacillales</taxon>
        <taxon>Enterococcaceae</taxon>
        <taxon>Enterococcus</taxon>
    </lineage>
</organism>
<evidence type="ECO:0000256" key="10">
    <source>
        <dbReference type="SAM" id="MobiDB-lite"/>
    </source>
</evidence>
<dbReference type="EMBL" id="JXKM01000002">
    <property type="protein sequence ID" value="OJG36980.1"/>
    <property type="molecule type" value="Genomic_DNA"/>
</dbReference>
<name>A0A1L8SY73_9ENTE</name>
<evidence type="ECO:0000256" key="1">
    <source>
        <dbReference type="ARBA" id="ARBA00022722"/>
    </source>
</evidence>
<dbReference type="GO" id="GO:0006298">
    <property type="term" value="P:mismatch repair"/>
    <property type="evidence" value="ECO:0007669"/>
    <property type="project" value="InterPro"/>
</dbReference>
<dbReference type="InterPro" id="IPR036187">
    <property type="entry name" value="DNA_mismatch_repair_MutS_sf"/>
</dbReference>
<evidence type="ECO:0000256" key="7">
    <source>
        <dbReference type="ARBA" id="ARBA00022884"/>
    </source>
</evidence>
<evidence type="ECO:0000313" key="13">
    <source>
        <dbReference type="Proteomes" id="UP000183700"/>
    </source>
</evidence>
<gene>
    <name evidence="12" type="ORF">RV00_GL001425</name>
</gene>
<dbReference type="PIRSF" id="PIRSF005814">
    <property type="entry name" value="MutS_YshD"/>
    <property type="match status" value="1"/>
</dbReference>